<keyword evidence="2" id="KW-1185">Reference proteome</keyword>
<dbReference type="STRING" id="52.CMC5_064360"/>
<dbReference type="Pfam" id="PF08786">
    <property type="entry name" value="DcrB"/>
    <property type="match status" value="1"/>
</dbReference>
<dbReference type="InterPro" id="IPR014894">
    <property type="entry name" value="DcrB/EagT6"/>
</dbReference>
<evidence type="ECO:0000313" key="1">
    <source>
        <dbReference type="EMBL" id="AKT42213.1"/>
    </source>
</evidence>
<organism evidence="1 2">
    <name type="scientific">Chondromyces crocatus</name>
    <dbReference type="NCBI Taxonomy" id="52"/>
    <lineage>
        <taxon>Bacteria</taxon>
        <taxon>Pseudomonadati</taxon>
        <taxon>Myxococcota</taxon>
        <taxon>Polyangia</taxon>
        <taxon>Polyangiales</taxon>
        <taxon>Polyangiaceae</taxon>
        <taxon>Chondromyces</taxon>
    </lineage>
</organism>
<proteinExistence type="predicted"/>
<dbReference type="EMBL" id="CP012159">
    <property type="protein sequence ID" value="AKT42213.1"/>
    <property type="molecule type" value="Genomic_DNA"/>
</dbReference>
<dbReference type="SUPFAM" id="SSF55724">
    <property type="entry name" value="Mog1p/PsbP-like"/>
    <property type="match status" value="1"/>
</dbReference>
<dbReference type="AlphaFoldDB" id="A0A0K1ENN7"/>
<protein>
    <recommendedName>
        <fullName evidence="3">DUF1795 domain-containing protein</fullName>
    </recommendedName>
</protein>
<dbReference type="InterPro" id="IPR016123">
    <property type="entry name" value="Mog1/PsbP_a/b/a-sand"/>
</dbReference>
<gene>
    <name evidence="1" type="ORF">CMC5_064360</name>
</gene>
<dbReference type="KEGG" id="ccro:CMC5_064360"/>
<dbReference type="OrthoDB" id="5518046at2"/>
<accession>A0A0K1ENN7</accession>
<evidence type="ECO:0000313" key="2">
    <source>
        <dbReference type="Proteomes" id="UP000067626"/>
    </source>
</evidence>
<sequence length="138" mass="15335">MPIYHTDEISFEVPEGFDDRSLTVLSPTGEPAISLVITREPRTDAPLATQVSQVLEAMLKQVPGSKVTGQRERTMGGLAAREVRTTTAANKILLYARQVFVSYYGTLLTMTVTTKRAHQSFCDRAVESLADSIKFRKR</sequence>
<reference evidence="1 2" key="1">
    <citation type="submission" date="2015-07" db="EMBL/GenBank/DDBJ databases">
        <title>Genome analysis of myxobacterium Chondromyces crocatus Cm c5 reveals a high potential for natural compound synthesis and the genetic basis for the loss of fruiting body formation.</title>
        <authorList>
            <person name="Zaburannyi N."/>
            <person name="Bunk B."/>
            <person name="Maier J."/>
            <person name="Overmann J."/>
            <person name="Mueller R."/>
        </authorList>
    </citation>
    <scope>NUCLEOTIDE SEQUENCE [LARGE SCALE GENOMIC DNA]</scope>
    <source>
        <strain evidence="1 2">Cm c5</strain>
    </source>
</reference>
<dbReference type="Gene3D" id="3.40.1000.10">
    <property type="entry name" value="Mog1/PsbP, alpha/beta/alpha sandwich"/>
    <property type="match status" value="1"/>
</dbReference>
<name>A0A0K1ENN7_CHOCO</name>
<evidence type="ECO:0008006" key="3">
    <source>
        <dbReference type="Google" id="ProtNLM"/>
    </source>
</evidence>
<dbReference type="Proteomes" id="UP000067626">
    <property type="component" value="Chromosome"/>
</dbReference>
<dbReference type="RefSeq" id="WP_050433877.1">
    <property type="nucleotide sequence ID" value="NZ_CP012159.1"/>
</dbReference>